<keyword evidence="4" id="KW-1185">Reference proteome</keyword>
<proteinExistence type="predicted"/>
<sequence length="222" mass="24412">MTLVLQSCRTIRALSPFGLQSQRGLSSVCFHPCNVSQKRTEICTKAFIVGKFSGESRQQQTAIVAIDPSLASTSKVVSSGRPELPALALVVVGAAGLLAVAFNKLKNKGMDDTTERYSVDSYLAKVLKDVNTVRIEDLSPEQIEAARARRSKERANHKLSLEEIELPQNHPFATRQVLSKEEYDQSLQNLRARSMRRRNFDAIQSGKVDVGRSGGQGGLGRR</sequence>
<organism evidence="2 4">
    <name type="scientific">Volvox africanus</name>
    <dbReference type="NCBI Taxonomy" id="51714"/>
    <lineage>
        <taxon>Eukaryota</taxon>
        <taxon>Viridiplantae</taxon>
        <taxon>Chlorophyta</taxon>
        <taxon>core chlorophytes</taxon>
        <taxon>Chlorophyceae</taxon>
        <taxon>CS clade</taxon>
        <taxon>Chlamydomonadales</taxon>
        <taxon>Volvocaceae</taxon>
        <taxon>Volvox</taxon>
    </lineage>
</organism>
<feature type="compositionally biased region" description="Gly residues" evidence="1">
    <location>
        <begin position="212"/>
        <end position="222"/>
    </location>
</feature>
<evidence type="ECO:0000313" key="3">
    <source>
        <dbReference type="EMBL" id="GIL65225.1"/>
    </source>
</evidence>
<dbReference type="Proteomes" id="UP000747399">
    <property type="component" value="Unassembled WGS sequence"/>
</dbReference>
<accession>A0A8J4BQH1</accession>
<reference evidence="2" key="1">
    <citation type="journal article" date="2021" name="Proc. Natl. Acad. Sci. U.S.A.">
        <title>Three genomes in the algal genus Volvox reveal the fate of a haploid sex-determining region after a transition to homothallism.</title>
        <authorList>
            <person name="Yamamoto K."/>
            <person name="Hamaji T."/>
            <person name="Kawai-Toyooka H."/>
            <person name="Matsuzaki R."/>
            <person name="Takahashi F."/>
            <person name="Nishimura Y."/>
            <person name="Kawachi M."/>
            <person name="Noguchi H."/>
            <person name="Minakuchi Y."/>
            <person name="Umen J.G."/>
            <person name="Toyoda A."/>
            <person name="Nozaki H."/>
        </authorList>
    </citation>
    <scope>NUCLEOTIDE SEQUENCE</scope>
    <source>
        <strain evidence="2">NIES-3780</strain>
    </source>
</reference>
<evidence type="ECO:0000256" key="1">
    <source>
        <dbReference type="SAM" id="MobiDB-lite"/>
    </source>
</evidence>
<feature type="region of interest" description="Disordered" evidence="1">
    <location>
        <begin position="203"/>
        <end position="222"/>
    </location>
</feature>
<comment type="caution">
    <text evidence="2">The sequence shown here is derived from an EMBL/GenBank/DDBJ whole genome shotgun (WGS) entry which is preliminary data.</text>
</comment>
<dbReference type="AlphaFoldDB" id="A0A8J4BQH1"/>
<dbReference type="EMBL" id="BNCO01000074">
    <property type="protein sequence ID" value="GIL65224.1"/>
    <property type="molecule type" value="Genomic_DNA"/>
</dbReference>
<feature type="region of interest" description="Disordered" evidence="1">
    <location>
        <begin position="147"/>
        <end position="166"/>
    </location>
</feature>
<gene>
    <name evidence="3" type="ORF">Vafri_19040</name>
    <name evidence="2" type="ORF">Vafri_19041</name>
</gene>
<dbReference type="EMBL" id="BNCO01000074">
    <property type="protein sequence ID" value="GIL65225.1"/>
    <property type="molecule type" value="Genomic_DNA"/>
</dbReference>
<evidence type="ECO:0000313" key="4">
    <source>
        <dbReference type="Proteomes" id="UP000747399"/>
    </source>
</evidence>
<name>A0A8J4BQH1_9CHLO</name>
<protein>
    <submittedName>
        <fullName evidence="2">Uncharacterized protein</fullName>
    </submittedName>
</protein>
<evidence type="ECO:0000313" key="2">
    <source>
        <dbReference type="EMBL" id="GIL65224.1"/>
    </source>
</evidence>